<accession>A0AAV3WEX5</accession>
<name>A0AAV3WEX5_9CYAN</name>
<dbReference type="InterPro" id="IPR045864">
    <property type="entry name" value="aa-tRNA-synth_II/BPL/LPL"/>
</dbReference>
<organism evidence="18 19">
    <name type="scientific">Microseira wollei NIES-4236</name>
    <dbReference type="NCBI Taxonomy" id="2530354"/>
    <lineage>
        <taxon>Bacteria</taxon>
        <taxon>Bacillati</taxon>
        <taxon>Cyanobacteriota</taxon>
        <taxon>Cyanophyceae</taxon>
        <taxon>Oscillatoriophycideae</taxon>
        <taxon>Aerosakkonematales</taxon>
        <taxon>Aerosakkonemataceae</taxon>
        <taxon>Microseira</taxon>
    </lineage>
</organism>
<dbReference type="SUPFAM" id="SSF46589">
    <property type="entry name" value="tRNA-binding arm"/>
    <property type="match status" value="1"/>
</dbReference>
<dbReference type="Proteomes" id="UP001050975">
    <property type="component" value="Unassembled WGS sequence"/>
</dbReference>
<feature type="binding site" evidence="12">
    <location>
        <begin position="236"/>
        <end position="238"/>
    </location>
    <ligand>
        <name>L-serine</name>
        <dbReference type="ChEBI" id="CHEBI:33384"/>
    </ligand>
</feature>
<dbReference type="InterPro" id="IPR010978">
    <property type="entry name" value="tRNA-bd_arm"/>
</dbReference>
<dbReference type="EC" id="6.1.1.11" evidence="12"/>
<evidence type="ECO:0000313" key="18">
    <source>
        <dbReference type="EMBL" id="GET36054.1"/>
    </source>
</evidence>
<feature type="binding site" evidence="13">
    <location>
        <position position="267"/>
    </location>
    <ligand>
        <name>L-serine</name>
        <dbReference type="ChEBI" id="CHEBI:33384"/>
    </ligand>
</feature>
<evidence type="ECO:0000256" key="4">
    <source>
        <dbReference type="ARBA" id="ARBA00022490"/>
    </source>
</evidence>
<feature type="domain" description="Aminoacyl-transfer RNA synthetases class-II family profile" evidence="17">
    <location>
        <begin position="179"/>
        <end position="415"/>
    </location>
</feature>
<keyword evidence="8 12" id="KW-0648">Protein biosynthesis</keyword>
<evidence type="ECO:0000256" key="12">
    <source>
        <dbReference type="HAMAP-Rule" id="MF_00176"/>
    </source>
</evidence>
<dbReference type="PROSITE" id="PS50862">
    <property type="entry name" value="AA_TRNA_LIGASE_II"/>
    <property type="match status" value="1"/>
</dbReference>
<protein>
    <recommendedName>
        <fullName evidence="12">Serine--tRNA ligase</fullName>
        <ecNumber evidence="12">6.1.1.11</ecNumber>
    </recommendedName>
    <alternativeName>
        <fullName evidence="12">Seryl-tRNA synthetase</fullName>
        <shortName evidence="12">SerRS</shortName>
    </alternativeName>
    <alternativeName>
        <fullName evidence="12">Seryl-tRNA(Ser/Sec) synthetase</fullName>
    </alternativeName>
</protein>
<evidence type="ECO:0000259" key="17">
    <source>
        <dbReference type="PROSITE" id="PS50862"/>
    </source>
</evidence>
<comment type="similarity">
    <text evidence="3 12">Belongs to the class-II aminoacyl-tRNA synthetase family. Type-1 seryl-tRNA synthetase subfamily.</text>
</comment>
<evidence type="ECO:0000256" key="15">
    <source>
        <dbReference type="SAM" id="Coils"/>
    </source>
</evidence>
<comment type="domain">
    <text evidence="12">Consists of two distinct domains, a catalytic core and a N-terminal extension that is involved in tRNA binding.</text>
</comment>
<feature type="binding site" evidence="12 14">
    <location>
        <begin position="354"/>
        <end position="357"/>
    </location>
    <ligand>
        <name>ATP</name>
        <dbReference type="ChEBI" id="CHEBI:30616"/>
    </ligand>
</feature>
<evidence type="ECO:0000256" key="11">
    <source>
        <dbReference type="ARBA" id="ARBA00048823"/>
    </source>
</evidence>
<evidence type="ECO:0000256" key="7">
    <source>
        <dbReference type="ARBA" id="ARBA00022840"/>
    </source>
</evidence>
<comment type="caution">
    <text evidence="12">Lacks conserved residue(s) required for the propagation of feature annotation.</text>
</comment>
<dbReference type="InterPro" id="IPR002314">
    <property type="entry name" value="aa-tRNA-synt_IIb"/>
</dbReference>
<dbReference type="HAMAP" id="MF_00176">
    <property type="entry name" value="Ser_tRNA_synth_type1"/>
    <property type="match status" value="1"/>
</dbReference>
<evidence type="ECO:0000256" key="16">
    <source>
        <dbReference type="SAM" id="MobiDB-lite"/>
    </source>
</evidence>
<comment type="subunit">
    <text evidence="12">Homodimer. The tRNA molecule binds across the dimer.</text>
</comment>
<dbReference type="NCBIfam" id="TIGR00414">
    <property type="entry name" value="serS"/>
    <property type="match status" value="1"/>
</dbReference>
<dbReference type="InterPro" id="IPR015866">
    <property type="entry name" value="Ser-tRNA-synth_1_N"/>
</dbReference>
<sequence>MLDLKQIRDNPQQVQQRLDRRGAGQYDIEPILELDRSQRELEKERSQLQARSNEIAKLIPKKIKELGDANAAEVQALKEEGNQIKTELGELEPKEKDLKSQIQALLLALPNLPGEATPIGKNEDENVEVRRWGDEYIPQNPNILPHWEIGEKLGILNSERAVKVAQSRFVMLIGAGAALERALISFMLDRQTAAGYIEVLPPVLINSQSLTATGQLPKFAEESFKCDPDDLWLAPTAEVPVTNLYRDDTLEASQLPIYHCAYTPCFRREAGAYGRDTKGLIRLHQFNKVELVKLVHPDKSEEEHQALVRDAEAILQALQLPYRVIELCTGDIGFGAARCYDLEVWLPSSGKYREISSCSNFGDFQARRGNIRFKEAGKKGTQFVHTLNGSGLAVGRTMAAILENYQQPDGTIRIPEALQPYLKRDVL</sequence>
<evidence type="ECO:0000256" key="2">
    <source>
        <dbReference type="ARBA" id="ARBA00005045"/>
    </source>
</evidence>
<evidence type="ECO:0000256" key="5">
    <source>
        <dbReference type="ARBA" id="ARBA00022598"/>
    </source>
</evidence>
<dbReference type="InterPro" id="IPR006195">
    <property type="entry name" value="aa-tRNA-synth_II"/>
</dbReference>
<comment type="caution">
    <text evidence="18">The sequence shown here is derived from an EMBL/GenBank/DDBJ whole genome shotgun (WGS) entry which is preliminary data.</text>
</comment>
<dbReference type="PANTHER" id="PTHR43697">
    <property type="entry name" value="SERYL-TRNA SYNTHETASE"/>
    <property type="match status" value="1"/>
</dbReference>
<dbReference type="InterPro" id="IPR002317">
    <property type="entry name" value="Ser-tRNA-ligase_type_1"/>
</dbReference>
<feature type="binding site" evidence="13">
    <location>
        <position position="236"/>
    </location>
    <ligand>
        <name>L-serine</name>
        <dbReference type="ChEBI" id="CHEBI:33384"/>
    </ligand>
</feature>
<evidence type="ECO:0000256" key="13">
    <source>
        <dbReference type="PIRSR" id="PIRSR001529-1"/>
    </source>
</evidence>
<dbReference type="RefSeq" id="WP_226575130.1">
    <property type="nucleotide sequence ID" value="NZ_BLAY01000008.1"/>
</dbReference>
<dbReference type="InterPro" id="IPR042103">
    <property type="entry name" value="SerRS_1_N_sf"/>
</dbReference>
<comment type="catalytic activity">
    <reaction evidence="11 12">
        <text>tRNA(Ser) + L-serine + ATP = L-seryl-tRNA(Ser) + AMP + diphosphate + H(+)</text>
        <dbReference type="Rhea" id="RHEA:12292"/>
        <dbReference type="Rhea" id="RHEA-COMP:9669"/>
        <dbReference type="Rhea" id="RHEA-COMP:9703"/>
        <dbReference type="ChEBI" id="CHEBI:15378"/>
        <dbReference type="ChEBI" id="CHEBI:30616"/>
        <dbReference type="ChEBI" id="CHEBI:33019"/>
        <dbReference type="ChEBI" id="CHEBI:33384"/>
        <dbReference type="ChEBI" id="CHEBI:78442"/>
        <dbReference type="ChEBI" id="CHEBI:78533"/>
        <dbReference type="ChEBI" id="CHEBI:456215"/>
        <dbReference type="EC" id="6.1.1.11"/>
    </reaction>
</comment>
<keyword evidence="4 12" id="KW-0963">Cytoplasm</keyword>
<feature type="region of interest" description="Disordered" evidence="16">
    <location>
        <begin position="1"/>
        <end position="22"/>
    </location>
</feature>
<evidence type="ECO:0000256" key="9">
    <source>
        <dbReference type="ARBA" id="ARBA00023146"/>
    </source>
</evidence>
<feature type="binding site" evidence="13">
    <location>
        <position position="388"/>
    </location>
    <ligand>
        <name>L-serine</name>
        <dbReference type="ChEBI" id="CHEBI:33384"/>
    </ligand>
</feature>
<keyword evidence="19" id="KW-1185">Reference proteome</keyword>
<keyword evidence="9 12" id="KW-0030">Aminoacyl-tRNA synthetase</keyword>
<dbReference type="AlphaFoldDB" id="A0AAV3WEX5"/>
<dbReference type="Pfam" id="PF00587">
    <property type="entry name" value="tRNA-synt_2b"/>
    <property type="match status" value="1"/>
</dbReference>
<dbReference type="PANTHER" id="PTHR43697:SF1">
    <property type="entry name" value="SERINE--TRNA LIGASE"/>
    <property type="match status" value="1"/>
</dbReference>
<dbReference type="CDD" id="cd00770">
    <property type="entry name" value="SerRS_core"/>
    <property type="match status" value="1"/>
</dbReference>
<feature type="binding site" evidence="12 14">
    <location>
        <begin position="267"/>
        <end position="269"/>
    </location>
    <ligand>
        <name>ATP</name>
        <dbReference type="ChEBI" id="CHEBI:30616"/>
    </ligand>
</feature>
<dbReference type="Gene3D" id="3.30.930.10">
    <property type="entry name" value="Bira Bifunctional Protein, Domain 2"/>
    <property type="match status" value="1"/>
</dbReference>
<evidence type="ECO:0000256" key="1">
    <source>
        <dbReference type="ARBA" id="ARBA00004496"/>
    </source>
</evidence>
<comment type="catalytic activity">
    <reaction evidence="10 12">
        <text>tRNA(Sec) + L-serine + ATP = L-seryl-tRNA(Sec) + AMP + diphosphate + H(+)</text>
        <dbReference type="Rhea" id="RHEA:42580"/>
        <dbReference type="Rhea" id="RHEA-COMP:9742"/>
        <dbReference type="Rhea" id="RHEA-COMP:10128"/>
        <dbReference type="ChEBI" id="CHEBI:15378"/>
        <dbReference type="ChEBI" id="CHEBI:30616"/>
        <dbReference type="ChEBI" id="CHEBI:33019"/>
        <dbReference type="ChEBI" id="CHEBI:33384"/>
        <dbReference type="ChEBI" id="CHEBI:78442"/>
        <dbReference type="ChEBI" id="CHEBI:78533"/>
        <dbReference type="ChEBI" id="CHEBI:456215"/>
        <dbReference type="EC" id="6.1.1.11"/>
    </reaction>
</comment>
<keyword evidence="5 12" id="KW-0436">Ligase</keyword>
<dbReference type="EMBL" id="BLAY01000008">
    <property type="protein sequence ID" value="GET36054.1"/>
    <property type="molecule type" value="Genomic_DNA"/>
</dbReference>
<evidence type="ECO:0000256" key="14">
    <source>
        <dbReference type="PIRSR" id="PIRSR001529-2"/>
    </source>
</evidence>
<dbReference type="SUPFAM" id="SSF55681">
    <property type="entry name" value="Class II aaRS and biotin synthetases"/>
    <property type="match status" value="1"/>
</dbReference>
<keyword evidence="15" id="KW-0175">Coiled coil</keyword>
<gene>
    <name evidence="12" type="primary">serS</name>
    <name evidence="18" type="ORF">MiSe_08020</name>
</gene>
<keyword evidence="7 12" id="KW-0067">ATP-binding</keyword>
<feature type="binding site" evidence="12 13">
    <location>
        <position position="290"/>
    </location>
    <ligand>
        <name>L-serine</name>
        <dbReference type="ChEBI" id="CHEBI:33384"/>
    </ligand>
</feature>
<reference evidence="18" key="1">
    <citation type="submission" date="2019-10" db="EMBL/GenBank/DDBJ databases">
        <title>Draft genome sequece of Microseira wollei NIES-4236.</title>
        <authorList>
            <person name="Yamaguchi H."/>
            <person name="Suzuki S."/>
            <person name="Kawachi M."/>
        </authorList>
    </citation>
    <scope>NUCLEOTIDE SEQUENCE</scope>
    <source>
        <strain evidence="18">NIES-4236</strain>
    </source>
</reference>
<dbReference type="GO" id="GO:0005524">
    <property type="term" value="F:ATP binding"/>
    <property type="evidence" value="ECO:0007669"/>
    <property type="project" value="UniProtKB-UniRule"/>
</dbReference>
<evidence type="ECO:0000256" key="3">
    <source>
        <dbReference type="ARBA" id="ARBA00010728"/>
    </source>
</evidence>
<dbReference type="PRINTS" id="PR00981">
    <property type="entry name" value="TRNASYNTHSER"/>
</dbReference>
<comment type="subcellular location">
    <subcellularLocation>
        <location evidence="1 12">Cytoplasm</location>
    </subcellularLocation>
</comment>
<evidence type="ECO:0000256" key="10">
    <source>
        <dbReference type="ARBA" id="ARBA00047929"/>
    </source>
</evidence>
<dbReference type="GO" id="GO:0004828">
    <property type="term" value="F:serine-tRNA ligase activity"/>
    <property type="evidence" value="ECO:0007669"/>
    <property type="project" value="UniProtKB-UniRule"/>
</dbReference>
<evidence type="ECO:0000256" key="6">
    <source>
        <dbReference type="ARBA" id="ARBA00022741"/>
    </source>
</evidence>
<evidence type="ECO:0000256" key="8">
    <source>
        <dbReference type="ARBA" id="ARBA00022917"/>
    </source>
</evidence>
<dbReference type="Pfam" id="PF02403">
    <property type="entry name" value="Seryl_tRNA_N"/>
    <property type="match status" value="1"/>
</dbReference>
<dbReference type="PIRSF" id="PIRSF001529">
    <property type="entry name" value="Ser-tRNA-synth_IIa"/>
    <property type="match status" value="1"/>
</dbReference>
<feature type="coiled-coil region" evidence="15">
    <location>
        <begin position="31"/>
        <end position="58"/>
    </location>
</feature>
<dbReference type="InterPro" id="IPR033729">
    <property type="entry name" value="SerRS_core"/>
</dbReference>
<proteinExistence type="inferred from homology"/>
<comment type="pathway">
    <text evidence="2 12">Aminoacyl-tRNA biosynthesis; selenocysteinyl-tRNA(Sec) biosynthesis; L-seryl-tRNA(Sec) from L-serine and tRNA(Sec): step 1/1.</text>
</comment>
<dbReference type="GO" id="GO:0016260">
    <property type="term" value="P:selenocysteine biosynthetic process"/>
    <property type="evidence" value="ECO:0007669"/>
    <property type="project" value="UniProtKB-UniRule"/>
</dbReference>
<keyword evidence="6 12" id="KW-0547">Nucleotide-binding</keyword>
<dbReference type="GO" id="GO:0005737">
    <property type="term" value="C:cytoplasm"/>
    <property type="evidence" value="ECO:0007669"/>
    <property type="project" value="UniProtKB-SubCell"/>
</dbReference>
<feature type="binding site" evidence="12">
    <location>
        <position position="390"/>
    </location>
    <ligand>
        <name>L-serine</name>
        <dbReference type="ChEBI" id="CHEBI:33384"/>
    </ligand>
</feature>
<evidence type="ECO:0000313" key="19">
    <source>
        <dbReference type="Proteomes" id="UP001050975"/>
    </source>
</evidence>
<comment type="function">
    <text evidence="12">Catalyzes the attachment of serine to tRNA(Ser). Is also able to aminoacylate tRNA(Sec) with serine, to form the misacylated tRNA L-seryl-tRNA(Sec), which will be further converted into selenocysteinyl-tRNA(Sec).</text>
</comment>
<dbReference type="GO" id="GO:0006434">
    <property type="term" value="P:seryl-tRNA aminoacylation"/>
    <property type="evidence" value="ECO:0007669"/>
    <property type="project" value="UniProtKB-UniRule"/>
</dbReference>
<dbReference type="Gene3D" id="1.10.287.40">
    <property type="entry name" value="Serine-tRNA synthetase, tRNA binding domain"/>
    <property type="match status" value="1"/>
</dbReference>